<dbReference type="PANTHER" id="PTHR10788">
    <property type="entry name" value="TREHALOSE-6-PHOSPHATE SYNTHASE"/>
    <property type="match status" value="1"/>
</dbReference>
<dbReference type="SUPFAM" id="SSF56784">
    <property type="entry name" value="HAD-like"/>
    <property type="match status" value="1"/>
</dbReference>
<name>A0ABR3YS68_9PEZI</name>
<dbReference type="CDD" id="cd01627">
    <property type="entry name" value="HAD_TPP"/>
    <property type="match status" value="1"/>
</dbReference>
<feature type="compositionally biased region" description="Low complexity" evidence="3">
    <location>
        <begin position="13"/>
        <end position="27"/>
    </location>
</feature>
<dbReference type="EMBL" id="JAWCUI010000055">
    <property type="protein sequence ID" value="KAL1891204.1"/>
    <property type="molecule type" value="Genomic_DNA"/>
</dbReference>
<evidence type="ECO:0000313" key="4">
    <source>
        <dbReference type="EMBL" id="KAL1891204.1"/>
    </source>
</evidence>
<dbReference type="InterPro" id="IPR036412">
    <property type="entry name" value="HAD-like_sf"/>
</dbReference>
<reference evidence="4 5" key="1">
    <citation type="journal article" date="2024" name="IMA Fungus">
        <title>IMA Genome - F19 : A genome assembly and annotation guide to empower mycologists, including annotated draft genome sequences of Ceratocystis pirilliformis, Diaporthe australafricana, Fusarium ophioides, Paecilomyces lecythidis, and Sporothrix stenoceras.</title>
        <authorList>
            <person name="Aylward J."/>
            <person name="Wilson A.M."/>
            <person name="Visagie C.M."/>
            <person name="Spraker J."/>
            <person name="Barnes I."/>
            <person name="Buitendag C."/>
            <person name="Ceriani C."/>
            <person name="Del Mar Angel L."/>
            <person name="du Plessis D."/>
            <person name="Fuchs T."/>
            <person name="Gasser K."/>
            <person name="Kramer D."/>
            <person name="Li W."/>
            <person name="Munsamy K."/>
            <person name="Piso A."/>
            <person name="Price J.L."/>
            <person name="Sonnekus B."/>
            <person name="Thomas C."/>
            <person name="van der Nest A."/>
            <person name="van Dijk A."/>
            <person name="van Heerden A."/>
            <person name="van Vuuren N."/>
            <person name="Yilmaz N."/>
            <person name="Duong T.A."/>
            <person name="van der Merwe N.A."/>
            <person name="Wingfield M.J."/>
            <person name="Wingfield B.D."/>
        </authorList>
    </citation>
    <scope>NUCLEOTIDE SEQUENCE [LARGE SCALE GENOMIC DNA]</scope>
    <source>
        <strain evidence="4 5">CMW 5346</strain>
    </source>
</reference>
<dbReference type="SUPFAM" id="SSF53756">
    <property type="entry name" value="UDP-Glycosyltransferase/glycogen phosphorylase"/>
    <property type="match status" value="1"/>
</dbReference>
<dbReference type="NCBIfam" id="TIGR00685">
    <property type="entry name" value="T6PP"/>
    <property type="match status" value="1"/>
</dbReference>
<dbReference type="Pfam" id="PF00982">
    <property type="entry name" value="Glyco_transf_20"/>
    <property type="match status" value="1"/>
</dbReference>
<dbReference type="InterPro" id="IPR003337">
    <property type="entry name" value="Trehalose_PPase"/>
</dbReference>
<dbReference type="PANTHER" id="PTHR10788:SF123">
    <property type="entry name" value="TREHALOSE-PHOSPHATASE"/>
    <property type="match status" value="1"/>
</dbReference>
<organism evidence="4 5">
    <name type="scientific">Sporothrix stenoceras</name>
    <dbReference type="NCBI Taxonomy" id="5173"/>
    <lineage>
        <taxon>Eukaryota</taxon>
        <taxon>Fungi</taxon>
        <taxon>Dikarya</taxon>
        <taxon>Ascomycota</taxon>
        <taxon>Pezizomycotina</taxon>
        <taxon>Sordariomycetes</taxon>
        <taxon>Sordariomycetidae</taxon>
        <taxon>Ophiostomatales</taxon>
        <taxon>Ophiostomataceae</taxon>
        <taxon>Sporothrix</taxon>
    </lineage>
</organism>
<comment type="similarity">
    <text evidence="2">In the C-terminal section; belongs to the trehalose phosphatase family.</text>
</comment>
<evidence type="ECO:0000256" key="2">
    <source>
        <dbReference type="ARBA" id="ARBA00006330"/>
    </source>
</evidence>
<comment type="similarity">
    <text evidence="1">In the N-terminal section; belongs to the glycosyltransferase 20 family.</text>
</comment>
<evidence type="ECO:0008006" key="6">
    <source>
        <dbReference type="Google" id="ProtNLM"/>
    </source>
</evidence>
<dbReference type="InterPro" id="IPR001830">
    <property type="entry name" value="Glyco_trans_20"/>
</dbReference>
<dbReference type="NCBIfam" id="TIGR01484">
    <property type="entry name" value="HAD-SF-IIB"/>
    <property type="match status" value="1"/>
</dbReference>
<dbReference type="InterPro" id="IPR006379">
    <property type="entry name" value="HAD-SF_hydro_IIB"/>
</dbReference>
<comment type="caution">
    <text evidence="4">The sequence shown here is derived from an EMBL/GenBank/DDBJ whole genome shotgun (WGS) entry which is preliminary data.</text>
</comment>
<dbReference type="InterPro" id="IPR023214">
    <property type="entry name" value="HAD_sf"/>
</dbReference>
<dbReference type="Gene3D" id="3.40.50.1000">
    <property type="entry name" value="HAD superfamily/HAD-like"/>
    <property type="match status" value="1"/>
</dbReference>
<feature type="compositionally biased region" description="Polar residues" evidence="3">
    <location>
        <begin position="28"/>
        <end position="38"/>
    </location>
</feature>
<gene>
    <name evidence="4" type="ORF">Sste5346_007838</name>
</gene>
<feature type="compositionally biased region" description="Low complexity" evidence="3">
    <location>
        <begin position="933"/>
        <end position="944"/>
    </location>
</feature>
<keyword evidence="5" id="KW-1185">Reference proteome</keyword>
<sequence length="1045" mass="116535">MDQTQPAPDQPVTSTTSTSDAAADSASPSLQTQSQTRMQTDHEQLSPSSSAIHEQTDSPNLPPHLRDTVTRVPVTPEFDNGEHNDDPGRFGDNKPTNPLKLRSGSLSSGPVSAATVKTLKESQSGIDLLRKAVENNADMATRRESLSHIRESNPDLALSGNIISATFNIPHSLEYRKGADWVLKPRRGQSALFDSFSYLSSDESPWNHTVVAWTGEISHPIDVLSPPDTPPTSAAVAPLNALSAPIPVDGFQPAAPAQHDSEDGLYIPREDMQRLDEQLAHDPRIKVAPVWLADDAAENTEEGIRLKDQARWRRYAEHELYGLFHYKQHGPTDGRKERLQWADFYRMNQKFANKIAELYKPGDIVIIHDYYLMLLPSMLRQRSPNMYISFYLHSPFPSSEFFRCLPRRKEILEGVLGANLIGFQSFGYARHFSSCCTRLLGFTSDANGVDTYGSRVEFGVFPIGIDVAKVERLAWSDAVTKKYEALRTMYDGKKIIVGRDRLDSIRGVDKKLLAFEAFLAKYPEWRDRVVLIQVTSPTSIEEDQDRDNEEAKIASRVNELVMAINGTYGSLGFSPVQHYPQYLSQDEYFALLRAGDIGLITSVRDGMNTTSLEYVICQRDNHGPLIISEFSGTAGSLREAIHINPWDYTVVADAIEQGLTKSPEDLARMHNHLYEHVTTNTVQHWIKSLMDRLVNVLSSRRNVAATPLLDRSALLSQYRDARRRLFLFDYDGTLTPIVREPSAAVPSEAIINALTALASDHRNAVWIISGRDQEFLSHHLGHIKELGFSAEHGSFMRHPGQEEWENLAEKLDMGWQTEVVEIFQRYTDRVPGSFIERKRCALTWHYRLADPEQGAHMARECHKELEGTVTRKWDVDVMAGKANVEVRPTFINKGEIVKRLVSSYGSDIRSVASVGSRTPMETSGVLSPDGSFQTPQTPQQQPTQDNELEFVLCMGDDATDEDMFRALNGLSTPHDDDTPAAVKPEHFFTVTVGASTKVTLANWHLLEPEDVIDCVALLAGTAGPAATIGEVNLAAITAVEGRIPE</sequence>
<dbReference type="CDD" id="cd03788">
    <property type="entry name" value="GT20_TPS"/>
    <property type="match status" value="1"/>
</dbReference>
<feature type="compositionally biased region" description="Polar residues" evidence="3">
    <location>
        <begin position="915"/>
        <end position="925"/>
    </location>
</feature>
<evidence type="ECO:0000256" key="3">
    <source>
        <dbReference type="SAM" id="MobiDB-lite"/>
    </source>
</evidence>
<proteinExistence type="inferred from homology"/>
<evidence type="ECO:0000256" key="1">
    <source>
        <dbReference type="ARBA" id="ARBA00005409"/>
    </source>
</evidence>
<accession>A0ABR3YS68</accession>
<protein>
    <recommendedName>
        <fullName evidence="6">Trehalose-phosphatase</fullName>
    </recommendedName>
</protein>
<dbReference type="Proteomes" id="UP001583186">
    <property type="component" value="Unassembled WGS sequence"/>
</dbReference>
<evidence type="ECO:0000313" key="5">
    <source>
        <dbReference type="Proteomes" id="UP001583186"/>
    </source>
</evidence>
<dbReference type="Gene3D" id="3.40.50.2000">
    <property type="entry name" value="Glycogen Phosphorylase B"/>
    <property type="match status" value="2"/>
</dbReference>
<dbReference type="Gene3D" id="3.30.70.1020">
    <property type="entry name" value="Trehalose-6-phosphate phosphatase related protein, domain 2"/>
    <property type="match status" value="1"/>
</dbReference>
<dbReference type="Pfam" id="PF02358">
    <property type="entry name" value="Trehalose_PPase"/>
    <property type="match status" value="1"/>
</dbReference>
<feature type="compositionally biased region" description="Polar residues" evidence="3">
    <location>
        <begin position="45"/>
        <end position="59"/>
    </location>
</feature>
<feature type="compositionally biased region" description="Basic and acidic residues" evidence="3">
    <location>
        <begin position="80"/>
        <end position="92"/>
    </location>
</feature>
<feature type="region of interest" description="Disordered" evidence="3">
    <location>
        <begin position="915"/>
        <end position="944"/>
    </location>
</feature>
<feature type="region of interest" description="Disordered" evidence="3">
    <location>
        <begin position="1"/>
        <end position="110"/>
    </location>
</feature>